<evidence type="ECO:0000313" key="2">
    <source>
        <dbReference type="EMBL" id="CAB4240640.1"/>
    </source>
</evidence>
<dbReference type="InterPro" id="IPR011105">
    <property type="entry name" value="Cell_wall_hydrolase_SleB"/>
</dbReference>
<dbReference type="EMBL" id="LR797814">
    <property type="protein sequence ID" value="CAB4240640.1"/>
    <property type="molecule type" value="Genomic_DNA"/>
</dbReference>
<reference evidence="2" key="1">
    <citation type="submission" date="2020-05" db="EMBL/GenBank/DDBJ databases">
        <authorList>
            <person name="Chiriac C."/>
            <person name="Salcher M."/>
            <person name="Ghai R."/>
            <person name="Kavagutti S V."/>
        </authorList>
    </citation>
    <scope>NUCLEOTIDE SEQUENCE</scope>
</reference>
<sequence>MIVTAAAATCLALNVYWEARSEDSDAQHMIAEVVMQRVYDPDYPKTVCGVVYDHKQFSWTEDGKSDKPKDTVAWLQAQIVANEVLLYGGEFQTGATHYATRDAHPYWLGDMDVVGMYGNHIFYRKKGCDE</sequence>
<feature type="domain" description="Cell wall hydrolase SleB" evidence="1">
    <location>
        <begin position="22"/>
        <end position="123"/>
    </location>
</feature>
<dbReference type="GO" id="GO:0016787">
    <property type="term" value="F:hydrolase activity"/>
    <property type="evidence" value="ECO:0007669"/>
    <property type="project" value="InterPro"/>
</dbReference>
<dbReference type="InterPro" id="IPR042047">
    <property type="entry name" value="SleB_dom1"/>
</dbReference>
<organism evidence="2">
    <name type="scientific">uncultured Caudovirales phage</name>
    <dbReference type="NCBI Taxonomy" id="2100421"/>
    <lineage>
        <taxon>Viruses</taxon>
        <taxon>Duplodnaviria</taxon>
        <taxon>Heunggongvirae</taxon>
        <taxon>Uroviricota</taxon>
        <taxon>Caudoviricetes</taxon>
        <taxon>Peduoviridae</taxon>
        <taxon>Maltschvirus</taxon>
        <taxon>Maltschvirus maltsch</taxon>
    </lineage>
</organism>
<accession>A0A6J5T797</accession>
<dbReference type="Pfam" id="PF07486">
    <property type="entry name" value="Hydrolase_2"/>
    <property type="match status" value="1"/>
</dbReference>
<name>A0A6J5T797_9CAUD</name>
<protein>
    <submittedName>
        <fullName evidence="2">Spore_SleB, spore cortex-lytic enzyme</fullName>
    </submittedName>
</protein>
<gene>
    <name evidence="2" type="ORF">UFOVP3_70</name>
</gene>
<dbReference type="Gene3D" id="1.10.10.2520">
    <property type="entry name" value="Cell wall hydrolase SleB, domain 1"/>
    <property type="match status" value="1"/>
</dbReference>
<proteinExistence type="predicted"/>
<evidence type="ECO:0000259" key="1">
    <source>
        <dbReference type="Pfam" id="PF07486"/>
    </source>
</evidence>